<dbReference type="RefSeq" id="WP_096292436.1">
    <property type="nucleotide sequence ID" value="NZ_LT907782.1"/>
</dbReference>
<dbReference type="AlphaFoldDB" id="A0A285BY16"/>
<dbReference type="OrthoDB" id="6992011at2"/>
<name>A0A285BY16_9PROT</name>
<reference evidence="1 2" key="1">
    <citation type="submission" date="2017-08" db="EMBL/GenBank/DDBJ databases">
        <authorList>
            <person name="de Groot N.N."/>
        </authorList>
    </citation>
    <scope>NUCLEOTIDE SEQUENCE [LARGE SCALE GENOMIC DNA]</scope>
    <source>
        <strain evidence="1 2">Nm15</strain>
    </source>
</reference>
<protein>
    <submittedName>
        <fullName evidence="1">Uncharacterized protein</fullName>
    </submittedName>
</protein>
<sequence>MKAFLPYPITDSKLISSTIAEPDTSEPGYSFEVTYAEFDQVSVIDIDTHLVYESLVSGNIGNPVTDETKWILKGNTNRWRMFDYNQGNPSVGTSPMTVVLRPGKRIDAIMFDGLKASLLDLTVKNGIDGATIFTLDGYLRSRNVNSFYEYFFAPFTYTKAVANFHIPPAADPVIYLTLSDPSGFVELGRLAIGSSIDIGAIQWNPIDDSDNYSKIDWGEFGKATLTPIPSIPTNELKILVKKNRLNAVRQFRELANAKAIVWSGMDDIEHPYQEALILFGVYRNFQIDISNPAEAEINLSLKGI</sequence>
<evidence type="ECO:0000313" key="1">
    <source>
        <dbReference type="EMBL" id="SNX59723.1"/>
    </source>
</evidence>
<dbReference type="Proteomes" id="UP000242498">
    <property type="component" value="Chromosome I"/>
</dbReference>
<gene>
    <name evidence="1" type="ORF">SAMN06296273_1159</name>
</gene>
<proteinExistence type="predicted"/>
<accession>A0A285BY16</accession>
<evidence type="ECO:0000313" key="2">
    <source>
        <dbReference type="Proteomes" id="UP000242498"/>
    </source>
</evidence>
<dbReference type="EMBL" id="LT907782">
    <property type="protein sequence ID" value="SNX59723.1"/>
    <property type="molecule type" value="Genomic_DNA"/>
</dbReference>
<organism evidence="1 2">
    <name type="scientific">Nitrosomonas ureae</name>
    <dbReference type="NCBI Taxonomy" id="44577"/>
    <lineage>
        <taxon>Bacteria</taxon>
        <taxon>Pseudomonadati</taxon>
        <taxon>Pseudomonadota</taxon>
        <taxon>Betaproteobacteria</taxon>
        <taxon>Nitrosomonadales</taxon>
        <taxon>Nitrosomonadaceae</taxon>
        <taxon>Nitrosomonas</taxon>
    </lineage>
</organism>